<keyword evidence="11 14" id="KW-0255">Endonuclease</keyword>
<dbReference type="PANTHER" id="PTHR10954">
    <property type="entry name" value="RIBONUCLEASE H2 SUBUNIT A"/>
    <property type="match status" value="1"/>
</dbReference>
<keyword evidence="9 14" id="KW-0540">Nuclease</keyword>
<evidence type="ECO:0000256" key="13">
    <source>
        <dbReference type="ARBA" id="ARBA00023211"/>
    </source>
</evidence>
<keyword evidence="10 14" id="KW-0479">Metal-binding</keyword>
<evidence type="ECO:0000256" key="10">
    <source>
        <dbReference type="ARBA" id="ARBA00022723"/>
    </source>
</evidence>
<evidence type="ECO:0000256" key="2">
    <source>
        <dbReference type="ARBA" id="ARBA00001946"/>
    </source>
</evidence>
<dbReference type="GO" id="GO:0043137">
    <property type="term" value="P:DNA replication, removal of RNA primer"/>
    <property type="evidence" value="ECO:0007669"/>
    <property type="project" value="TreeGrafter"/>
</dbReference>
<comment type="subcellular location">
    <subcellularLocation>
        <location evidence="4 14">Cytoplasm</location>
    </subcellularLocation>
</comment>
<dbReference type="SUPFAM" id="SSF53098">
    <property type="entry name" value="Ribonuclease H-like"/>
    <property type="match status" value="1"/>
</dbReference>
<dbReference type="InterPro" id="IPR012337">
    <property type="entry name" value="RNaseH-like_sf"/>
</dbReference>
<dbReference type="GO" id="GO:0003723">
    <property type="term" value="F:RNA binding"/>
    <property type="evidence" value="ECO:0007669"/>
    <property type="project" value="UniProtKB-UniRule"/>
</dbReference>
<comment type="catalytic activity">
    <reaction evidence="1 14 15 16">
        <text>Endonucleolytic cleavage to 5'-phosphomonoester.</text>
        <dbReference type="EC" id="3.1.26.4"/>
    </reaction>
</comment>
<sequence length="269" mass="30609">MNIIDMKVSEIKTYVSNLLNNYDNNTDYRSIIKLLQNDNRVSVKKISATIEKFLQNRENEIKRVKTMYQFDSQYISTNGYLAGCDEVGRGPLAGPIVAAAVILDLEFANNDKLILKINDSKKIKPELREELAEIIKEKAISYCIAEIDNLEIDNKGIAWCNNEVLQRSVNGLRVKPNLALSDGYKIKNCSIDNKFVVKGDAKSASIACASIIAKVHRDKLMQKYSEIYKEYAFDKNMGYGTKEHIDSIKKYGYTPIHRKSFLTNILNTF</sequence>
<evidence type="ECO:0000256" key="4">
    <source>
        <dbReference type="ARBA" id="ARBA00004496"/>
    </source>
</evidence>
<comment type="similarity">
    <text evidence="5 14 16">Belongs to the RNase HII family.</text>
</comment>
<evidence type="ECO:0000259" key="17">
    <source>
        <dbReference type="PROSITE" id="PS51975"/>
    </source>
</evidence>
<evidence type="ECO:0000256" key="3">
    <source>
        <dbReference type="ARBA" id="ARBA00004065"/>
    </source>
</evidence>
<dbReference type="InterPro" id="IPR024567">
    <property type="entry name" value="RNase_HII/HIII_dom"/>
</dbReference>
<name>A0A9P2G8G4_CLOBO</name>
<evidence type="ECO:0000256" key="5">
    <source>
        <dbReference type="ARBA" id="ARBA00007383"/>
    </source>
</evidence>
<dbReference type="GO" id="GO:0030145">
    <property type="term" value="F:manganese ion binding"/>
    <property type="evidence" value="ECO:0007669"/>
    <property type="project" value="UniProtKB-UniRule"/>
</dbReference>
<dbReference type="NCBIfam" id="NF000594">
    <property type="entry name" value="PRK00015.1-1"/>
    <property type="match status" value="1"/>
</dbReference>
<feature type="binding site" evidence="14 15">
    <location>
        <position position="85"/>
    </location>
    <ligand>
        <name>a divalent metal cation</name>
        <dbReference type="ChEBI" id="CHEBI:60240"/>
    </ligand>
</feature>
<dbReference type="AlphaFoldDB" id="A0A9P2G8G4"/>
<dbReference type="GO" id="GO:0005737">
    <property type="term" value="C:cytoplasm"/>
    <property type="evidence" value="ECO:0007669"/>
    <property type="project" value="UniProtKB-SubCell"/>
</dbReference>
<evidence type="ECO:0000256" key="7">
    <source>
        <dbReference type="ARBA" id="ARBA00019179"/>
    </source>
</evidence>
<evidence type="ECO:0000313" key="19">
    <source>
        <dbReference type="Proteomes" id="UP000006160"/>
    </source>
</evidence>
<dbReference type="PROSITE" id="PS51975">
    <property type="entry name" value="RNASE_H_2"/>
    <property type="match status" value="1"/>
</dbReference>
<dbReference type="GO" id="GO:0032299">
    <property type="term" value="C:ribonuclease H2 complex"/>
    <property type="evidence" value="ECO:0007669"/>
    <property type="project" value="TreeGrafter"/>
</dbReference>
<dbReference type="InterPro" id="IPR001352">
    <property type="entry name" value="RNase_HII/HIII"/>
</dbReference>
<evidence type="ECO:0000313" key="18">
    <source>
        <dbReference type="EMBL" id="EES91836.1"/>
    </source>
</evidence>
<dbReference type="CDD" id="cd07182">
    <property type="entry name" value="RNase_HII_bacteria_HII_like"/>
    <property type="match status" value="1"/>
</dbReference>
<evidence type="ECO:0000256" key="8">
    <source>
        <dbReference type="ARBA" id="ARBA00022490"/>
    </source>
</evidence>
<comment type="cofactor">
    <cofactor evidence="2">
        <name>Mg(2+)</name>
        <dbReference type="ChEBI" id="CHEBI:18420"/>
    </cofactor>
</comment>
<dbReference type="InterPro" id="IPR022898">
    <property type="entry name" value="RNase_HII"/>
</dbReference>
<organism evidence="18 19">
    <name type="scientific">Clostridium botulinum D str. 1873</name>
    <dbReference type="NCBI Taxonomy" id="592027"/>
    <lineage>
        <taxon>Bacteria</taxon>
        <taxon>Bacillati</taxon>
        <taxon>Bacillota</taxon>
        <taxon>Clostridia</taxon>
        <taxon>Eubacteriales</taxon>
        <taxon>Clostridiaceae</taxon>
        <taxon>Clostridium</taxon>
    </lineage>
</organism>
<dbReference type="GO" id="GO:0006298">
    <property type="term" value="P:mismatch repair"/>
    <property type="evidence" value="ECO:0007669"/>
    <property type="project" value="TreeGrafter"/>
</dbReference>
<dbReference type="Proteomes" id="UP000006160">
    <property type="component" value="Unassembled WGS sequence"/>
</dbReference>
<comment type="function">
    <text evidence="3 14 16">Endonuclease that specifically degrades the RNA of RNA-DNA hybrids.</text>
</comment>
<protein>
    <recommendedName>
        <fullName evidence="7 14">Ribonuclease HII</fullName>
        <shortName evidence="14">RNase HII</shortName>
        <ecNumber evidence="6 14">3.1.26.4</ecNumber>
    </recommendedName>
</protein>
<dbReference type="GeneID" id="66319648"/>
<proteinExistence type="inferred from homology"/>
<dbReference type="HAMAP" id="MF_00052_B">
    <property type="entry name" value="RNase_HII_B"/>
    <property type="match status" value="1"/>
</dbReference>
<evidence type="ECO:0000256" key="11">
    <source>
        <dbReference type="ARBA" id="ARBA00022759"/>
    </source>
</evidence>
<dbReference type="NCBIfam" id="NF000595">
    <property type="entry name" value="PRK00015.1-3"/>
    <property type="match status" value="1"/>
</dbReference>
<dbReference type="EMBL" id="ACSJ01000007">
    <property type="protein sequence ID" value="EES91836.1"/>
    <property type="molecule type" value="Genomic_DNA"/>
</dbReference>
<evidence type="ECO:0000256" key="9">
    <source>
        <dbReference type="ARBA" id="ARBA00022722"/>
    </source>
</evidence>
<dbReference type="InterPro" id="IPR036397">
    <property type="entry name" value="RNaseH_sf"/>
</dbReference>
<dbReference type="GO" id="GO:0004523">
    <property type="term" value="F:RNA-DNA hybrid ribonuclease activity"/>
    <property type="evidence" value="ECO:0007669"/>
    <property type="project" value="UniProtKB-UniRule"/>
</dbReference>
<feature type="binding site" evidence="14 15">
    <location>
        <position position="182"/>
    </location>
    <ligand>
        <name>a divalent metal cation</name>
        <dbReference type="ChEBI" id="CHEBI:60240"/>
    </ligand>
</feature>
<evidence type="ECO:0000256" key="12">
    <source>
        <dbReference type="ARBA" id="ARBA00022801"/>
    </source>
</evidence>
<evidence type="ECO:0000256" key="1">
    <source>
        <dbReference type="ARBA" id="ARBA00000077"/>
    </source>
</evidence>
<dbReference type="EC" id="3.1.26.4" evidence="6 14"/>
<accession>A0A9P2G8G4</accession>
<keyword evidence="12 14" id="KW-0378">Hydrolase</keyword>
<evidence type="ECO:0000256" key="14">
    <source>
        <dbReference type="HAMAP-Rule" id="MF_00052"/>
    </source>
</evidence>
<keyword evidence="8 14" id="KW-0963">Cytoplasm</keyword>
<dbReference type="Gene3D" id="3.30.420.10">
    <property type="entry name" value="Ribonuclease H-like superfamily/Ribonuclease H"/>
    <property type="match status" value="1"/>
</dbReference>
<gene>
    <name evidence="14" type="primary">rnhB</name>
    <name evidence="18" type="ORF">CLG_B0926</name>
</gene>
<comment type="caution">
    <text evidence="18">The sequence shown here is derived from an EMBL/GenBank/DDBJ whole genome shotgun (WGS) entry which is preliminary data.</text>
</comment>
<dbReference type="PANTHER" id="PTHR10954:SF18">
    <property type="entry name" value="RIBONUCLEASE HII"/>
    <property type="match status" value="1"/>
</dbReference>
<feature type="binding site" evidence="14 15">
    <location>
        <position position="86"/>
    </location>
    <ligand>
        <name>a divalent metal cation</name>
        <dbReference type="ChEBI" id="CHEBI:60240"/>
    </ligand>
</feature>
<evidence type="ECO:0000256" key="15">
    <source>
        <dbReference type="PROSITE-ProRule" id="PRU01319"/>
    </source>
</evidence>
<dbReference type="RefSeq" id="WP_003377001.1">
    <property type="nucleotide sequence ID" value="NZ_ACSJ01000007.1"/>
</dbReference>
<evidence type="ECO:0000256" key="6">
    <source>
        <dbReference type="ARBA" id="ARBA00012180"/>
    </source>
</evidence>
<feature type="domain" description="RNase H type-2" evidence="17">
    <location>
        <begin position="79"/>
        <end position="269"/>
    </location>
</feature>
<comment type="cofactor">
    <cofactor evidence="14 15">
        <name>Mn(2+)</name>
        <dbReference type="ChEBI" id="CHEBI:29035"/>
    </cofactor>
    <cofactor evidence="14 15">
        <name>Mg(2+)</name>
        <dbReference type="ChEBI" id="CHEBI:18420"/>
    </cofactor>
    <text evidence="14 15">Manganese or magnesium. Binds 1 divalent metal ion per monomer in the absence of substrate. May bind a second metal ion after substrate binding.</text>
</comment>
<reference evidence="18 19" key="1">
    <citation type="submission" date="2009-10" db="EMBL/GenBank/DDBJ databases">
        <authorList>
            <person name="Shrivastava S."/>
            <person name="Brinkac L.B."/>
            <person name="Brown J.L."/>
            <person name="Bruce D.B."/>
            <person name="Detter C."/>
            <person name="Green L.D."/>
            <person name="Munk C.A."/>
            <person name="Rogers Y.C."/>
            <person name="Tapia R."/>
            <person name="Saunders E.S."/>
            <person name="Sims D.R."/>
            <person name="Smith L.A."/>
            <person name="Smith T.J."/>
            <person name="Sutton G."/>
            <person name="Brettin T."/>
        </authorList>
    </citation>
    <scope>NUCLEOTIDE SEQUENCE [LARGE SCALE GENOMIC DNA]</scope>
    <source>
        <strain evidence="19">D str. 1873</strain>
    </source>
</reference>
<evidence type="ECO:0000256" key="16">
    <source>
        <dbReference type="RuleBase" id="RU003515"/>
    </source>
</evidence>
<dbReference type="Pfam" id="PF01351">
    <property type="entry name" value="RNase_HII"/>
    <property type="match status" value="1"/>
</dbReference>
<keyword evidence="13 14" id="KW-0464">Manganese</keyword>